<proteinExistence type="predicted"/>
<evidence type="ECO:0000313" key="2">
    <source>
        <dbReference type="EMBL" id="MQM29732.1"/>
    </source>
</evidence>
<feature type="region of interest" description="Disordered" evidence="1">
    <location>
        <begin position="49"/>
        <end position="115"/>
    </location>
</feature>
<name>A0A6A7RS31_9PROT</name>
<gene>
    <name evidence="2" type="ORF">CRU78_03950</name>
</gene>
<reference evidence="2 3" key="1">
    <citation type="submission" date="2017-09" db="EMBL/GenBank/DDBJ databases">
        <title>Metagenomic Analysis Reveals Denitrifying Candidatus Accumulibacter and Flanking Population as a Source of N2O.</title>
        <authorList>
            <person name="Gao H."/>
            <person name="Mao Y."/>
            <person name="Zhao X."/>
            <person name="Liu W.-T."/>
            <person name="Zhang T."/>
            <person name="Wells G."/>
        </authorList>
    </citation>
    <scope>NUCLEOTIDE SEQUENCE [LARGE SCALE GENOMIC DNA]</scope>
    <source>
        <strain evidence="2">CANDO_2_IC</strain>
    </source>
</reference>
<dbReference type="Pfam" id="PF07592">
    <property type="entry name" value="DDE_Tnp_ISAZ013"/>
    <property type="match status" value="1"/>
</dbReference>
<sequence length="115" mass="12820">MYPLDGRRSDQAKVPETDAIFANFREHDRDFRGEAFMRVSMDCKATVNIGDYSRGGKTRGDNEAADHDMGCEEKHTPFGVVGEDQRFHHRQPLRAGGESSVRGVCSRHTPPNQGG</sequence>
<feature type="compositionally biased region" description="Basic and acidic residues" evidence="1">
    <location>
        <begin position="58"/>
        <end position="76"/>
    </location>
</feature>
<protein>
    <submittedName>
        <fullName evidence="2">Uncharacterized protein</fullName>
    </submittedName>
</protein>
<dbReference type="AlphaFoldDB" id="A0A6A7RS31"/>
<evidence type="ECO:0000256" key="1">
    <source>
        <dbReference type="SAM" id="MobiDB-lite"/>
    </source>
</evidence>
<dbReference type="EMBL" id="PDHS01000083">
    <property type="protein sequence ID" value="MQM29732.1"/>
    <property type="molecule type" value="Genomic_DNA"/>
</dbReference>
<dbReference type="InterPro" id="IPR011518">
    <property type="entry name" value="Transposase_36"/>
</dbReference>
<comment type="caution">
    <text evidence="2">The sequence shown here is derived from an EMBL/GenBank/DDBJ whole genome shotgun (WGS) entry which is preliminary data.</text>
</comment>
<organism evidence="2 3">
    <name type="scientific">Candidatus Accumulibacter phosphatis</name>
    <dbReference type="NCBI Taxonomy" id="327160"/>
    <lineage>
        <taxon>Bacteria</taxon>
        <taxon>Pseudomonadati</taxon>
        <taxon>Pseudomonadota</taxon>
        <taxon>Betaproteobacteria</taxon>
        <taxon>Candidatus Accumulibacter</taxon>
    </lineage>
</organism>
<accession>A0A6A7RS31</accession>
<dbReference type="Proteomes" id="UP000342300">
    <property type="component" value="Unassembled WGS sequence"/>
</dbReference>
<evidence type="ECO:0000313" key="3">
    <source>
        <dbReference type="Proteomes" id="UP000342300"/>
    </source>
</evidence>